<evidence type="ECO:0000313" key="5">
    <source>
        <dbReference type="EMBL" id="ESQ92865.1"/>
    </source>
</evidence>
<dbReference type="RefSeq" id="WP_018082801.1">
    <property type="nucleotide sequence ID" value="NZ_AQWM01000019.1"/>
</dbReference>
<dbReference type="EMBL" id="AWGB01000010">
    <property type="protein sequence ID" value="ESQ92865.1"/>
    <property type="molecule type" value="Genomic_DNA"/>
</dbReference>
<sequence>MIGYDGVAAIDLTGVMEAFAIADGGGWRGVRTCYATLIVGLSQAPFTAESGVRMLPDVTLETAPPFDTIIIPGGEGLREDDTNAAIAGWLRTRAPDTRRIVSVCTGVYGLAASGLLDGRRATTHWRHAVAVARRFPNVTIEPDAIFIKDGPFYSSAGMTASIDLALALIEEDHGPTLALSTARQLVVYMKRSGGQLQYSELLRFQTRAGDQFAELVASVASDLASDWSVETMARQVGLSSRQFARRFKATFDTTPADYVELLRLDEARLLLSTGQRSIARIAHMTGFQSDDGFRRAFERRFRVPPSAYRDRFTPHLTNENFDEITTSA</sequence>
<dbReference type="SUPFAM" id="SSF52317">
    <property type="entry name" value="Class I glutamine amidotransferase-like"/>
    <property type="match status" value="1"/>
</dbReference>
<dbReference type="InterPro" id="IPR002818">
    <property type="entry name" value="DJ-1/PfpI"/>
</dbReference>
<name>V4Q4U8_9CAUL</name>
<protein>
    <recommendedName>
        <fullName evidence="4">HTH araC/xylS-type domain-containing protein</fullName>
    </recommendedName>
</protein>
<evidence type="ECO:0000313" key="6">
    <source>
        <dbReference type="Proteomes" id="UP000017837"/>
    </source>
</evidence>
<keyword evidence="3" id="KW-0804">Transcription</keyword>
<dbReference type="CDD" id="cd03137">
    <property type="entry name" value="GATase1_AraC_1"/>
    <property type="match status" value="1"/>
</dbReference>
<organism evidence="5 6">
    <name type="scientific">Asticcacaulis benevestitus DSM 16100 = ATCC BAA-896</name>
    <dbReference type="NCBI Taxonomy" id="1121022"/>
    <lineage>
        <taxon>Bacteria</taxon>
        <taxon>Pseudomonadati</taxon>
        <taxon>Pseudomonadota</taxon>
        <taxon>Alphaproteobacteria</taxon>
        <taxon>Caulobacterales</taxon>
        <taxon>Caulobacteraceae</taxon>
        <taxon>Asticcacaulis</taxon>
    </lineage>
</organism>
<keyword evidence="6" id="KW-1185">Reference proteome</keyword>
<dbReference type="Gene3D" id="3.40.50.880">
    <property type="match status" value="1"/>
</dbReference>
<dbReference type="InterPro" id="IPR052158">
    <property type="entry name" value="INH-QAR"/>
</dbReference>
<evidence type="ECO:0000256" key="1">
    <source>
        <dbReference type="ARBA" id="ARBA00023015"/>
    </source>
</evidence>
<dbReference type="SUPFAM" id="SSF46689">
    <property type="entry name" value="Homeodomain-like"/>
    <property type="match status" value="2"/>
</dbReference>
<dbReference type="GO" id="GO:0043565">
    <property type="term" value="F:sequence-specific DNA binding"/>
    <property type="evidence" value="ECO:0007669"/>
    <property type="project" value="InterPro"/>
</dbReference>
<evidence type="ECO:0000256" key="3">
    <source>
        <dbReference type="ARBA" id="ARBA00023163"/>
    </source>
</evidence>
<comment type="caution">
    <text evidence="5">The sequence shown here is derived from an EMBL/GenBank/DDBJ whole genome shotgun (WGS) entry which is preliminary data.</text>
</comment>
<dbReference type="PROSITE" id="PS00041">
    <property type="entry name" value="HTH_ARAC_FAMILY_1"/>
    <property type="match status" value="1"/>
</dbReference>
<dbReference type="GO" id="GO:0003700">
    <property type="term" value="F:DNA-binding transcription factor activity"/>
    <property type="evidence" value="ECO:0007669"/>
    <property type="project" value="InterPro"/>
</dbReference>
<keyword evidence="2" id="KW-0238">DNA-binding</keyword>
<dbReference type="Proteomes" id="UP000017837">
    <property type="component" value="Unassembled WGS sequence"/>
</dbReference>
<dbReference type="Pfam" id="PF12833">
    <property type="entry name" value="HTH_18"/>
    <property type="match status" value="1"/>
</dbReference>
<dbReference type="PROSITE" id="PS01124">
    <property type="entry name" value="HTH_ARAC_FAMILY_2"/>
    <property type="match status" value="1"/>
</dbReference>
<dbReference type="PANTHER" id="PTHR43130:SF3">
    <property type="entry name" value="HTH-TYPE TRANSCRIPTIONAL REGULATOR RV1931C"/>
    <property type="match status" value="1"/>
</dbReference>
<proteinExistence type="predicted"/>
<keyword evidence="1" id="KW-0805">Transcription regulation</keyword>
<dbReference type="InterPro" id="IPR029062">
    <property type="entry name" value="Class_I_gatase-like"/>
</dbReference>
<dbReference type="Gene3D" id="1.10.10.60">
    <property type="entry name" value="Homeodomain-like"/>
    <property type="match status" value="1"/>
</dbReference>
<dbReference type="PATRIC" id="fig|1121022.4.peg.1421"/>
<dbReference type="AlphaFoldDB" id="V4Q4U8"/>
<dbReference type="STRING" id="1121022.GCA_000376105_03131"/>
<evidence type="ECO:0000256" key="2">
    <source>
        <dbReference type="ARBA" id="ARBA00023125"/>
    </source>
</evidence>
<dbReference type="SMART" id="SM00342">
    <property type="entry name" value="HTH_ARAC"/>
    <property type="match status" value="1"/>
</dbReference>
<dbReference type="Pfam" id="PF01965">
    <property type="entry name" value="DJ-1_PfpI"/>
    <property type="match status" value="1"/>
</dbReference>
<dbReference type="InterPro" id="IPR018062">
    <property type="entry name" value="HTH_AraC-typ_CS"/>
</dbReference>
<feature type="domain" description="HTH araC/xylS-type" evidence="4">
    <location>
        <begin position="213"/>
        <end position="311"/>
    </location>
</feature>
<accession>V4Q4U8</accession>
<dbReference type="InterPro" id="IPR018060">
    <property type="entry name" value="HTH_AraC"/>
</dbReference>
<dbReference type="eggNOG" id="COG4977">
    <property type="taxonomic scope" value="Bacteria"/>
</dbReference>
<reference evidence="5 6" key="1">
    <citation type="journal article" date="2014" name="Nature">
        <title>Sequential evolution of bacterial morphology by co-option of a developmental regulator.</title>
        <authorList>
            <person name="Jiang C."/>
            <person name="Brown P.J."/>
            <person name="Ducret A."/>
            <person name="Brun Y.V."/>
        </authorList>
    </citation>
    <scope>NUCLEOTIDE SEQUENCE [LARGE SCALE GENOMIC DNA]</scope>
    <source>
        <strain evidence="5 6">DSM 16100</strain>
    </source>
</reference>
<dbReference type="PANTHER" id="PTHR43130">
    <property type="entry name" value="ARAC-FAMILY TRANSCRIPTIONAL REGULATOR"/>
    <property type="match status" value="1"/>
</dbReference>
<evidence type="ECO:0000259" key="4">
    <source>
        <dbReference type="PROSITE" id="PS01124"/>
    </source>
</evidence>
<dbReference type="InterPro" id="IPR009057">
    <property type="entry name" value="Homeodomain-like_sf"/>
</dbReference>
<gene>
    <name evidence="5" type="ORF">ABENE_07110</name>
</gene>